<protein>
    <submittedName>
        <fullName evidence="1">Uncharacterized protein</fullName>
    </submittedName>
</protein>
<keyword evidence="2" id="KW-1185">Reference proteome</keyword>
<sequence>MGSSRTPTCRMKTRLHLTRLTLSSRVLGYGTRVHSLELNLILTYSLGHQSSSLVITNLCCSGSFGIISQNCPSTQRFSLRCSSSPSCIKFQHCLSLGHWAIQYFSHSGTKGIVRPFGDSPSGLGDPQFFISSFFSALFIPFLQRRNQEVFIRQSHTHKLSQICAAADRLALLVGIADKLSYSAFGVVHRHLVPTFSIVL</sequence>
<dbReference type="EMBL" id="JACXVP010000008">
    <property type="protein sequence ID" value="KAG5590407.1"/>
    <property type="molecule type" value="Genomic_DNA"/>
</dbReference>
<gene>
    <name evidence="1" type="ORF">H5410_040921</name>
</gene>
<proteinExistence type="predicted"/>
<dbReference type="Proteomes" id="UP000824120">
    <property type="component" value="Chromosome 8"/>
</dbReference>
<evidence type="ECO:0000313" key="2">
    <source>
        <dbReference type="Proteomes" id="UP000824120"/>
    </source>
</evidence>
<organism evidence="1 2">
    <name type="scientific">Solanum commersonii</name>
    <name type="common">Commerson's wild potato</name>
    <name type="synonym">Commerson's nightshade</name>
    <dbReference type="NCBI Taxonomy" id="4109"/>
    <lineage>
        <taxon>Eukaryota</taxon>
        <taxon>Viridiplantae</taxon>
        <taxon>Streptophyta</taxon>
        <taxon>Embryophyta</taxon>
        <taxon>Tracheophyta</taxon>
        <taxon>Spermatophyta</taxon>
        <taxon>Magnoliopsida</taxon>
        <taxon>eudicotyledons</taxon>
        <taxon>Gunneridae</taxon>
        <taxon>Pentapetalae</taxon>
        <taxon>asterids</taxon>
        <taxon>lamiids</taxon>
        <taxon>Solanales</taxon>
        <taxon>Solanaceae</taxon>
        <taxon>Solanoideae</taxon>
        <taxon>Solaneae</taxon>
        <taxon>Solanum</taxon>
    </lineage>
</organism>
<dbReference type="AlphaFoldDB" id="A0A9J5XS78"/>
<reference evidence="1 2" key="1">
    <citation type="submission" date="2020-09" db="EMBL/GenBank/DDBJ databases">
        <title>De no assembly of potato wild relative species, Solanum commersonii.</title>
        <authorList>
            <person name="Cho K."/>
        </authorList>
    </citation>
    <scope>NUCLEOTIDE SEQUENCE [LARGE SCALE GENOMIC DNA]</scope>
    <source>
        <strain evidence="1">LZ3.2</strain>
        <tissue evidence="1">Leaf</tissue>
    </source>
</reference>
<comment type="caution">
    <text evidence="1">The sequence shown here is derived from an EMBL/GenBank/DDBJ whole genome shotgun (WGS) entry which is preliminary data.</text>
</comment>
<evidence type="ECO:0000313" key="1">
    <source>
        <dbReference type="EMBL" id="KAG5590407.1"/>
    </source>
</evidence>
<accession>A0A9J5XS78</accession>
<name>A0A9J5XS78_SOLCO</name>